<accession>A0A0F7L3E0</accession>
<feature type="region of interest" description="Disordered" evidence="1">
    <location>
        <begin position="23"/>
        <end position="67"/>
    </location>
</feature>
<evidence type="ECO:0000313" key="2">
    <source>
        <dbReference type="EMBL" id="AKH45987.1"/>
    </source>
</evidence>
<protein>
    <submittedName>
        <fullName evidence="2">Uncharacterized protein</fullName>
    </submittedName>
</protein>
<proteinExistence type="predicted"/>
<evidence type="ECO:0000256" key="1">
    <source>
        <dbReference type="SAM" id="MobiDB-lite"/>
    </source>
</evidence>
<organism evidence="2">
    <name type="scientific">uncultured marine virus</name>
    <dbReference type="NCBI Taxonomy" id="186617"/>
    <lineage>
        <taxon>Viruses</taxon>
        <taxon>environmental samples</taxon>
    </lineage>
</organism>
<reference evidence="2" key="1">
    <citation type="journal article" date="2015" name="Front. Microbiol.">
        <title>Combining genomic sequencing methods to explore viral diversity and reveal potential virus-host interactions.</title>
        <authorList>
            <person name="Chow C.E."/>
            <person name="Winget D.M."/>
            <person name="White R.A.III."/>
            <person name="Hallam S.J."/>
            <person name="Suttle C.A."/>
        </authorList>
    </citation>
    <scope>NUCLEOTIDE SEQUENCE</scope>
    <source>
        <strain evidence="2">Anoxic3_1</strain>
    </source>
</reference>
<name>A0A0F7L3E0_9VIRU</name>
<sequence length="67" mass="7453">MQALHAFVEFILQRPRWCASQQHVPRSGLGFSHRPAPLPRPLGSSAERSQQRRSFGCRNTGPNSGTP</sequence>
<reference evidence="2" key="2">
    <citation type="submission" date="2015-03" db="EMBL/GenBank/DDBJ databases">
        <authorList>
            <person name="Chow C.-E.T."/>
            <person name="Winget D.M."/>
            <person name="White R.A.III."/>
            <person name="Hallam S.J."/>
            <person name="Suttle C.A."/>
        </authorList>
    </citation>
    <scope>NUCLEOTIDE SEQUENCE</scope>
    <source>
        <strain evidence="2">Anoxic3_1</strain>
    </source>
</reference>
<dbReference type="EMBL" id="KR029577">
    <property type="protein sequence ID" value="AKH45987.1"/>
    <property type="molecule type" value="Genomic_DNA"/>
</dbReference>